<accession>A0ACC2G6Q2</accession>
<sequence>MVLAMQRLSSGLLLGFFRCVALLLLFDSETRDFYEMLGVSQSSTDKQVKKAFYKLAMTYHPDRNKSPTAENIYREMAEAYKVLSNPKTRRQYNQHLFKSFQTDRTSELEEDLPLDGSDQNLFHIQLEDLFQAMEEEPFLEDLGHSWNFQLGEEDEIDLDEGQGFLGGSFFHHHRDQFRQQEEDLGTSEDFAR</sequence>
<organism evidence="1 2">
    <name type="scientific">Dallia pectoralis</name>
    <name type="common">Alaska blackfish</name>
    <dbReference type="NCBI Taxonomy" id="75939"/>
    <lineage>
        <taxon>Eukaryota</taxon>
        <taxon>Metazoa</taxon>
        <taxon>Chordata</taxon>
        <taxon>Craniata</taxon>
        <taxon>Vertebrata</taxon>
        <taxon>Euteleostomi</taxon>
        <taxon>Actinopterygii</taxon>
        <taxon>Neopterygii</taxon>
        <taxon>Teleostei</taxon>
        <taxon>Protacanthopterygii</taxon>
        <taxon>Esociformes</taxon>
        <taxon>Umbridae</taxon>
        <taxon>Dallia</taxon>
    </lineage>
</organism>
<protein>
    <submittedName>
        <fullName evidence="1">Uncharacterized protein</fullName>
    </submittedName>
</protein>
<gene>
    <name evidence="1" type="ORF">DPEC_G00213340</name>
</gene>
<keyword evidence="2" id="KW-1185">Reference proteome</keyword>
<proteinExistence type="predicted"/>
<comment type="caution">
    <text evidence="1">The sequence shown here is derived from an EMBL/GenBank/DDBJ whole genome shotgun (WGS) entry which is preliminary data.</text>
</comment>
<dbReference type="Proteomes" id="UP001157502">
    <property type="component" value="Chromosome 17"/>
</dbReference>
<name>A0ACC2G6Q2_DALPE</name>
<dbReference type="EMBL" id="CM055744">
    <property type="protein sequence ID" value="KAJ7999235.1"/>
    <property type="molecule type" value="Genomic_DNA"/>
</dbReference>
<reference evidence="1" key="1">
    <citation type="submission" date="2021-05" db="EMBL/GenBank/DDBJ databases">
        <authorList>
            <person name="Pan Q."/>
            <person name="Jouanno E."/>
            <person name="Zahm M."/>
            <person name="Klopp C."/>
            <person name="Cabau C."/>
            <person name="Louis A."/>
            <person name="Berthelot C."/>
            <person name="Parey E."/>
            <person name="Roest Crollius H."/>
            <person name="Montfort J."/>
            <person name="Robinson-Rechavi M."/>
            <person name="Bouchez O."/>
            <person name="Lampietro C."/>
            <person name="Lopez Roques C."/>
            <person name="Donnadieu C."/>
            <person name="Postlethwait J."/>
            <person name="Bobe J."/>
            <person name="Dillon D."/>
            <person name="Chandos A."/>
            <person name="von Hippel F."/>
            <person name="Guiguen Y."/>
        </authorList>
    </citation>
    <scope>NUCLEOTIDE SEQUENCE</scope>
    <source>
        <strain evidence="1">YG-Jan2019</strain>
    </source>
</reference>
<evidence type="ECO:0000313" key="1">
    <source>
        <dbReference type="EMBL" id="KAJ7999235.1"/>
    </source>
</evidence>
<evidence type="ECO:0000313" key="2">
    <source>
        <dbReference type="Proteomes" id="UP001157502"/>
    </source>
</evidence>